<accession>A0ABV1YB32</accession>
<dbReference type="EMBL" id="JAMYPJ010000005">
    <property type="protein sequence ID" value="MER8932376.1"/>
    <property type="molecule type" value="Genomic_DNA"/>
</dbReference>
<dbReference type="Pfam" id="PF20590">
    <property type="entry name" value="DUF6791"/>
    <property type="match status" value="1"/>
</dbReference>
<evidence type="ECO:0000313" key="4">
    <source>
        <dbReference type="Proteomes" id="UP001464387"/>
    </source>
</evidence>
<organism evidence="3 4">
    <name type="scientific">Mesorhizobium opportunistum</name>
    <dbReference type="NCBI Taxonomy" id="593909"/>
    <lineage>
        <taxon>Bacteria</taxon>
        <taxon>Pseudomonadati</taxon>
        <taxon>Pseudomonadota</taxon>
        <taxon>Alphaproteobacteria</taxon>
        <taxon>Hyphomicrobiales</taxon>
        <taxon>Phyllobacteriaceae</taxon>
        <taxon>Mesorhizobium</taxon>
    </lineage>
</organism>
<feature type="domain" description="THIF-type NAD/FAD binding fold" evidence="1">
    <location>
        <begin position="173"/>
        <end position="297"/>
    </location>
</feature>
<dbReference type="SUPFAM" id="SSF69572">
    <property type="entry name" value="Activating enzymes of the ubiquitin-like proteins"/>
    <property type="match status" value="1"/>
</dbReference>
<dbReference type="RefSeq" id="WP_023708020.1">
    <property type="nucleotide sequence ID" value="NZ_JAMYMY010000004.1"/>
</dbReference>
<keyword evidence="4" id="KW-1185">Reference proteome</keyword>
<dbReference type="NCBIfam" id="NF004803">
    <property type="entry name" value="PRK06153.1-2"/>
    <property type="match status" value="1"/>
</dbReference>
<dbReference type="GO" id="GO:0016779">
    <property type="term" value="F:nucleotidyltransferase activity"/>
    <property type="evidence" value="ECO:0007669"/>
    <property type="project" value="UniProtKB-KW"/>
</dbReference>
<evidence type="ECO:0000259" key="1">
    <source>
        <dbReference type="Pfam" id="PF00899"/>
    </source>
</evidence>
<evidence type="ECO:0000259" key="2">
    <source>
        <dbReference type="Pfam" id="PF20590"/>
    </source>
</evidence>
<proteinExistence type="predicted"/>
<dbReference type="Gene3D" id="3.40.50.720">
    <property type="entry name" value="NAD(P)-binding Rossmann-like Domain"/>
    <property type="match status" value="1"/>
</dbReference>
<sequence>MLIALANHNPDIKRLLDRGFALRFDSGYLVVRDIPYLNAQLELCTGAFVTKLVFVDAEKVQQDDHQVFFAGGVPHEADGRPIPNLGGGPRTLALTRDDVLVERSFSNKPPTGFPDFFEKIQHYVALLSGPAVSRYPQATPLTFAVDHDVVADSVFTYQDTLTSRAEIGDLAARFKDEVVAIIGLGGTGAYVLDFMVKTNVREIRGFDADVFHVHNAYRSPGRLQEDDFKRAKADLYQDRYGNFRSGLKLERKFIDQSSTEELQGVTFAFVCVDKGSARAGVFDLLIGLKIPFIDVGLGLNRQQSALAGMLRATVYLPDDAEEIRAKALSETADQPGDEYRTNIQISELNAMNACIAVIRYKQYRGFYVEDHPAYHILMDTTMPRFFVETRHE</sequence>
<evidence type="ECO:0000313" key="3">
    <source>
        <dbReference type="EMBL" id="MER8932376.1"/>
    </source>
</evidence>
<reference evidence="3 4" key="1">
    <citation type="journal article" date="2024" name="Proc. Natl. Acad. Sci. U.S.A.">
        <title>The evolutionary genomics of adaptation to stress in wild rhizobium bacteria.</title>
        <authorList>
            <person name="Kehlet-Delgado H."/>
            <person name="Montoya A.P."/>
            <person name="Jensen K.T."/>
            <person name="Wendlandt C.E."/>
            <person name="Dexheimer C."/>
            <person name="Roberts M."/>
            <person name="Torres Martinez L."/>
            <person name="Friesen M.L."/>
            <person name="Griffitts J.S."/>
            <person name="Porter S.S."/>
        </authorList>
    </citation>
    <scope>NUCLEOTIDE SEQUENCE [LARGE SCALE GENOMIC DNA]</scope>
    <source>
        <strain evidence="3 4">M0729</strain>
    </source>
</reference>
<gene>
    <name evidence="3" type="ORF">NKI33_05285</name>
</gene>
<comment type="caution">
    <text evidence="3">The sequence shown here is derived from an EMBL/GenBank/DDBJ whole genome shotgun (WGS) entry which is preliminary data.</text>
</comment>
<dbReference type="InterPro" id="IPR046741">
    <property type="entry name" value="DUF6791"/>
</dbReference>
<protein>
    <submittedName>
        <fullName evidence="3">ThiF family adenylyltransferase</fullName>
    </submittedName>
</protein>
<name>A0ABV1YB32_9HYPH</name>
<feature type="domain" description="DUF6791" evidence="2">
    <location>
        <begin position="10"/>
        <end position="160"/>
    </location>
</feature>
<dbReference type="Proteomes" id="UP001464387">
    <property type="component" value="Unassembled WGS sequence"/>
</dbReference>
<dbReference type="InterPro" id="IPR000594">
    <property type="entry name" value="ThiF_NAD_FAD-bd"/>
</dbReference>
<dbReference type="Pfam" id="PF00899">
    <property type="entry name" value="ThiF"/>
    <property type="match status" value="1"/>
</dbReference>
<dbReference type="CDD" id="cd01483">
    <property type="entry name" value="E1_enzyme_family"/>
    <property type="match status" value="1"/>
</dbReference>
<dbReference type="InterPro" id="IPR035985">
    <property type="entry name" value="Ubiquitin-activating_enz"/>
</dbReference>
<keyword evidence="3" id="KW-0548">Nucleotidyltransferase</keyword>
<keyword evidence="3" id="KW-0808">Transferase</keyword>